<accession>A0A0A9C5M3</accession>
<sequence length="22" mass="2506">MLLSTGLSHSMQHEYIDTDLTI</sequence>
<reference evidence="1" key="2">
    <citation type="journal article" date="2015" name="Data Brief">
        <title>Shoot transcriptome of the giant reed, Arundo donax.</title>
        <authorList>
            <person name="Barrero R.A."/>
            <person name="Guerrero F.D."/>
            <person name="Moolhuijzen P."/>
            <person name="Goolsby J.A."/>
            <person name="Tidwell J."/>
            <person name="Bellgard S.E."/>
            <person name="Bellgard M.I."/>
        </authorList>
    </citation>
    <scope>NUCLEOTIDE SEQUENCE</scope>
    <source>
        <tissue evidence="1">Shoot tissue taken approximately 20 cm above the soil surface</tissue>
    </source>
</reference>
<dbReference type="EMBL" id="GBRH01231078">
    <property type="protein sequence ID" value="JAD66817.1"/>
    <property type="molecule type" value="Transcribed_RNA"/>
</dbReference>
<organism evidence="1">
    <name type="scientific">Arundo donax</name>
    <name type="common">Giant reed</name>
    <name type="synonym">Donax arundinaceus</name>
    <dbReference type="NCBI Taxonomy" id="35708"/>
    <lineage>
        <taxon>Eukaryota</taxon>
        <taxon>Viridiplantae</taxon>
        <taxon>Streptophyta</taxon>
        <taxon>Embryophyta</taxon>
        <taxon>Tracheophyta</taxon>
        <taxon>Spermatophyta</taxon>
        <taxon>Magnoliopsida</taxon>
        <taxon>Liliopsida</taxon>
        <taxon>Poales</taxon>
        <taxon>Poaceae</taxon>
        <taxon>PACMAD clade</taxon>
        <taxon>Arundinoideae</taxon>
        <taxon>Arundineae</taxon>
        <taxon>Arundo</taxon>
    </lineage>
</organism>
<name>A0A0A9C5M3_ARUDO</name>
<dbReference type="AlphaFoldDB" id="A0A0A9C5M3"/>
<protein>
    <submittedName>
        <fullName evidence="1">Uncharacterized protein</fullName>
    </submittedName>
</protein>
<reference evidence="1" key="1">
    <citation type="submission" date="2014-09" db="EMBL/GenBank/DDBJ databases">
        <authorList>
            <person name="Magalhaes I.L.F."/>
            <person name="Oliveira U."/>
            <person name="Santos F.R."/>
            <person name="Vidigal T.H.D.A."/>
            <person name="Brescovit A.D."/>
            <person name="Santos A.J."/>
        </authorList>
    </citation>
    <scope>NUCLEOTIDE SEQUENCE</scope>
    <source>
        <tissue evidence="1">Shoot tissue taken approximately 20 cm above the soil surface</tissue>
    </source>
</reference>
<proteinExistence type="predicted"/>
<evidence type="ECO:0000313" key="1">
    <source>
        <dbReference type="EMBL" id="JAD66817.1"/>
    </source>
</evidence>